<dbReference type="InParanoid" id="A0A317XXG0"/>
<evidence type="ECO:0000313" key="2">
    <source>
        <dbReference type="Proteomes" id="UP000246740"/>
    </source>
</evidence>
<name>A0A317XXG0_9BASI</name>
<protein>
    <submittedName>
        <fullName evidence="1">Uncharacterized protein</fullName>
    </submittedName>
</protein>
<dbReference type="AlphaFoldDB" id="A0A317XXG0"/>
<accession>A0A317XXG0</accession>
<dbReference type="Proteomes" id="UP000246740">
    <property type="component" value="Unassembled WGS sequence"/>
</dbReference>
<proteinExistence type="predicted"/>
<keyword evidence="2" id="KW-1185">Reference proteome</keyword>
<dbReference type="EMBL" id="KZ819188">
    <property type="protein sequence ID" value="PWZ02975.1"/>
    <property type="molecule type" value="Genomic_DNA"/>
</dbReference>
<organism evidence="1 2">
    <name type="scientific">Testicularia cyperi</name>
    <dbReference type="NCBI Taxonomy" id="1882483"/>
    <lineage>
        <taxon>Eukaryota</taxon>
        <taxon>Fungi</taxon>
        <taxon>Dikarya</taxon>
        <taxon>Basidiomycota</taxon>
        <taxon>Ustilaginomycotina</taxon>
        <taxon>Ustilaginomycetes</taxon>
        <taxon>Ustilaginales</taxon>
        <taxon>Anthracoideaceae</taxon>
        <taxon>Testicularia</taxon>
    </lineage>
</organism>
<evidence type="ECO:0000313" key="1">
    <source>
        <dbReference type="EMBL" id="PWZ02975.1"/>
    </source>
</evidence>
<gene>
    <name evidence="1" type="ORF">BCV70DRAFT_9181</name>
</gene>
<reference evidence="1 2" key="1">
    <citation type="journal article" date="2018" name="Mol. Biol. Evol.">
        <title>Broad Genomic Sampling Reveals a Smut Pathogenic Ancestry of the Fungal Clade Ustilaginomycotina.</title>
        <authorList>
            <person name="Kijpornyongpan T."/>
            <person name="Mondo S.J."/>
            <person name="Barry K."/>
            <person name="Sandor L."/>
            <person name="Lee J."/>
            <person name="Lipzen A."/>
            <person name="Pangilinan J."/>
            <person name="LaButti K."/>
            <person name="Hainaut M."/>
            <person name="Henrissat B."/>
            <person name="Grigoriev I.V."/>
            <person name="Spatafora J.W."/>
            <person name="Aime M.C."/>
        </authorList>
    </citation>
    <scope>NUCLEOTIDE SEQUENCE [LARGE SCALE GENOMIC DNA]</scope>
    <source>
        <strain evidence="1 2">MCA 3645</strain>
    </source>
</reference>
<sequence length="83" mass="9312">MNHAKLASLGLASFISSFAGLWIDSLLWSDLTSRLHHHLGTVSQHCTTQTFPPRLHPERYTSLNTASRDLSIRSQGKVQIKQN</sequence>